<proteinExistence type="predicted"/>
<reference evidence="2" key="1">
    <citation type="journal article" date="2020" name="Plant J.">
        <title>Transposons played a major role in the diversification between the closely related almond and peach genomes: results from the almond genome sequence.</title>
        <authorList>
            <person name="Alioto T."/>
            <person name="Alexiou K.G."/>
            <person name="Bardil A."/>
            <person name="Barteri F."/>
            <person name="Castanera R."/>
            <person name="Cruz F."/>
            <person name="Dhingra A."/>
            <person name="Duval H."/>
            <person name="Fernandez I Marti A."/>
            <person name="Frias L."/>
            <person name="Galan B."/>
            <person name="Garcia J.L."/>
            <person name="Howad W."/>
            <person name="Gomez-Garrido J."/>
            <person name="Gut M."/>
            <person name="Julca I."/>
            <person name="Morata J."/>
            <person name="Puigdomenech P."/>
            <person name="Ribeca P."/>
            <person name="Rubio Cabetas M.J."/>
            <person name="Vlasova A."/>
            <person name="Wirthensohn M."/>
            <person name="Garcia-Mas J."/>
            <person name="Gabaldon T."/>
            <person name="Casacuberta J.M."/>
            <person name="Arus P."/>
        </authorList>
    </citation>
    <scope>NUCLEOTIDE SEQUENCE [LARGE SCALE GENOMIC DNA]</scope>
    <source>
        <strain evidence="2">cv. Texas</strain>
    </source>
</reference>
<accession>A0A5E4FY26</accession>
<dbReference type="InterPro" id="IPR006912">
    <property type="entry name" value="Harbinger_derived_prot"/>
</dbReference>
<evidence type="ECO:0000313" key="1">
    <source>
        <dbReference type="EMBL" id="VVA32379.1"/>
    </source>
</evidence>
<dbReference type="PANTHER" id="PTHR47150">
    <property type="entry name" value="OS12G0169200 PROTEIN"/>
    <property type="match status" value="1"/>
</dbReference>
<organism evidence="1 2">
    <name type="scientific">Prunus dulcis</name>
    <name type="common">Almond</name>
    <name type="synonym">Amygdalus dulcis</name>
    <dbReference type="NCBI Taxonomy" id="3755"/>
    <lineage>
        <taxon>Eukaryota</taxon>
        <taxon>Viridiplantae</taxon>
        <taxon>Streptophyta</taxon>
        <taxon>Embryophyta</taxon>
        <taxon>Tracheophyta</taxon>
        <taxon>Spermatophyta</taxon>
        <taxon>Magnoliopsida</taxon>
        <taxon>eudicotyledons</taxon>
        <taxon>Gunneridae</taxon>
        <taxon>Pentapetalae</taxon>
        <taxon>rosids</taxon>
        <taxon>fabids</taxon>
        <taxon>Rosales</taxon>
        <taxon>Rosaceae</taxon>
        <taxon>Amygdaloideae</taxon>
        <taxon>Amygdaleae</taxon>
        <taxon>Prunus</taxon>
    </lineage>
</organism>
<dbReference type="Gramene" id="VVA32379">
    <property type="protein sequence ID" value="VVA32379"/>
    <property type="gene ID" value="Prudul26B012381"/>
</dbReference>
<name>A0A5E4FY26_PRUDU</name>
<gene>
    <name evidence="1" type="ORF">ALMOND_2B012381</name>
</gene>
<dbReference type="InParanoid" id="A0A5E4FY26"/>
<protein>
    <submittedName>
        <fullName evidence="1">PREDICTED: nuclease HARBI1</fullName>
    </submittedName>
</protein>
<evidence type="ECO:0000313" key="2">
    <source>
        <dbReference type="Proteomes" id="UP000327085"/>
    </source>
</evidence>
<dbReference type="EMBL" id="CABIKO010000245">
    <property type="protein sequence ID" value="VVA32379.1"/>
    <property type="molecule type" value="Genomic_DNA"/>
</dbReference>
<dbReference type="PANTHER" id="PTHR47150:SF5">
    <property type="entry name" value="OS07G0546750 PROTEIN"/>
    <property type="match status" value="1"/>
</dbReference>
<dbReference type="OMA" id="RDRHTHE"/>
<dbReference type="Pfam" id="PF04827">
    <property type="entry name" value="Plant_tran"/>
    <property type="match status" value="1"/>
</dbReference>
<dbReference type="Proteomes" id="UP000327085">
    <property type="component" value="Chromosome 7"/>
</dbReference>
<dbReference type="AlphaFoldDB" id="A0A5E4FY26"/>
<sequence>MFSKYQEAYCKDIEQCFGILQARFGIIRGDARFGIIRGDARMWNRATLRTIVIACVILHNMIVEDERDEDEEDSYVEEVDTMNPRKGLNAIFQICIIAKLHIGSVDLAGSLQ</sequence>